<dbReference type="InterPro" id="IPR027417">
    <property type="entry name" value="P-loop_NTPase"/>
</dbReference>
<keyword evidence="2" id="KW-0347">Helicase</keyword>
<dbReference type="GO" id="GO:0016787">
    <property type="term" value="F:hydrolase activity"/>
    <property type="evidence" value="ECO:0007669"/>
    <property type="project" value="InterPro"/>
</dbReference>
<organism evidence="2 3">
    <name type="scientific">Mycoplasma miroungirhinis</name>
    <dbReference type="NCBI Taxonomy" id="754516"/>
    <lineage>
        <taxon>Bacteria</taxon>
        <taxon>Bacillati</taxon>
        <taxon>Mycoplasmatota</taxon>
        <taxon>Mollicutes</taxon>
        <taxon>Mycoplasmataceae</taxon>
        <taxon>Mycoplasma</taxon>
    </lineage>
</organism>
<dbReference type="Gene3D" id="3.40.50.300">
    <property type="entry name" value="P-loop containing nucleotide triphosphate hydrolases"/>
    <property type="match status" value="2"/>
</dbReference>
<feature type="domain" description="Helicase/UvrB N-terminal" evidence="1">
    <location>
        <begin position="1"/>
        <end position="204"/>
    </location>
</feature>
<dbReference type="GO" id="GO:0003677">
    <property type="term" value="F:DNA binding"/>
    <property type="evidence" value="ECO:0007669"/>
    <property type="project" value="InterPro"/>
</dbReference>
<dbReference type="GO" id="GO:0005524">
    <property type="term" value="F:ATP binding"/>
    <property type="evidence" value="ECO:0007669"/>
    <property type="project" value="InterPro"/>
</dbReference>
<evidence type="ECO:0000313" key="2">
    <source>
        <dbReference type="EMBL" id="QJR43917.1"/>
    </source>
</evidence>
<dbReference type="GO" id="GO:0004386">
    <property type="term" value="F:helicase activity"/>
    <property type="evidence" value="ECO:0007669"/>
    <property type="project" value="UniProtKB-KW"/>
</dbReference>
<keyword evidence="2" id="KW-0378">Hydrolase</keyword>
<name>A0A6M4JCW3_9MOLU</name>
<evidence type="ECO:0000259" key="1">
    <source>
        <dbReference type="Pfam" id="PF04851"/>
    </source>
</evidence>
<sequence>MKLTNTQFRAISELIGHFNKSYTENYSQIIEFKAPTGSGKTFMIANFIDKAISFNKQRDNKPIIFIVMTLSNAELPKQMEDNFNEYKFYLENKQDIIFERKESPSSSKNSVKDADYTFKIESNKVFILGASSFGKGKIYTEQGILEKFISEISNNYFVVFIRDEAHIGTNESGLKSEEKKQAENFYNKMKNAANFQINMTATPKGSYKQVKITENQLKEDDIKLIKTTSYLNEGLSEIKNEQISDLDLLEIACNRFNKIKQKYITEEGLIDNINPAMLIQVKDKTKNDLEFDEKIEKIIHKLEQHNLTWAKYFSSEKLDANMRGNFSLKDISKNSSDIDVIIFKVGPATGWNIPRACMLVQLRNVSSESLSIQTIGRIKRNPNPSFNFNHDSYAFKYWVYSNIKDIENLYKDKEFSVYKLNKDSIDDKFYYGEINKEVNQIEITNSDSIFNCLKQNKNKLINEYQYYCQYYNQYGFLPYKDQTIVDQKTNIQYQYINKKINNIVELSQYIKEFELKVANILTKKQINDINDYFNREYKDNINLLMWYTFINSIYVDVKKYILEERKKKINKLDINEFKLIYDKKLPEDVNFEITDEKNKIEFSEQNLKYKYELTGIKSNQNNHPHYYDSENEVSFINGIIHLFNDDLKKDEYMDVNLFRNPVGNGIFYEYYDDENNIKRQFPDFILVYKTKKIEHQISIEIKDFHSDNNINKTSKIIDSYKGYYSEMKKNQTPLQIVSSILIKVDKTNNYLNKFIVSGGGSTNLKSHNEIKNSIKNKKDITWIYNLAKNI</sequence>
<proteinExistence type="predicted"/>
<gene>
    <name evidence="2" type="ORF">HLA92_00390</name>
</gene>
<dbReference type="EMBL" id="CP053097">
    <property type="protein sequence ID" value="QJR43917.1"/>
    <property type="molecule type" value="Genomic_DNA"/>
</dbReference>
<dbReference type="PANTHER" id="PTHR47396">
    <property type="entry name" value="TYPE I RESTRICTION ENZYME ECOKI R PROTEIN"/>
    <property type="match status" value="1"/>
</dbReference>
<dbReference type="SUPFAM" id="SSF52540">
    <property type="entry name" value="P-loop containing nucleoside triphosphate hydrolases"/>
    <property type="match status" value="1"/>
</dbReference>
<dbReference type="GO" id="GO:0005829">
    <property type="term" value="C:cytosol"/>
    <property type="evidence" value="ECO:0007669"/>
    <property type="project" value="TreeGrafter"/>
</dbReference>
<dbReference type="Proteomes" id="UP000502118">
    <property type="component" value="Chromosome"/>
</dbReference>
<dbReference type="InterPro" id="IPR006935">
    <property type="entry name" value="Helicase/UvrB_N"/>
</dbReference>
<evidence type="ECO:0000313" key="3">
    <source>
        <dbReference type="Proteomes" id="UP000502118"/>
    </source>
</evidence>
<reference evidence="2 3" key="1">
    <citation type="submission" date="2020-05" db="EMBL/GenBank/DDBJ databases">
        <title>Novel Mycoplasma species detected in Mirounga angustirostris (northern elephant seal) from the USA.</title>
        <authorList>
            <person name="Volokhov D.V."/>
        </authorList>
    </citation>
    <scope>NUCLEOTIDE SEQUENCE [LARGE SCALE GENOMIC DNA]</scope>
    <source>
        <strain evidence="2 3">Mirounga ES2806-NAS</strain>
    </source>
</reference>
<keyword evidence="3" id="KW-1185">Reference proteome</keyword>
<protein>
    <submittedName>
        <fullName evidence="2">DEAD/DEAH box helicase family protein</fullName>
    </submittedName>
</protein>
<dbReference type="PANTHER" id="PTHR47396:SF1">
    <property type="entry name" value="ATP-DEPENDENT HELICASE IRC3-RELATED"/>
    <property type="match status" value="1"/>
</dbReference>
<dbReference type="REBASE" id="395459">
    <property type="entry name" value="MmyNASORF395P"/>
</dbReference>
<dbReference type="InterPro" id="IPR050742">
    <property type="entry name" value="Helicase_Restrict-Modif_Enz"/>
</dbReference>
<keyword evidence="2" id="KW-0067">ATP-binding</keyword>
<dbReference type="RefSeq" id="WP_171112435.1">
    <property type="nucleotide sequence ID" value="NZ_CP053097.1"/>
</dbReference>
<dbReference type="AlphaFoldDB" id="A0A6M4JCW3"/>
<keyword evidence="2" id="KW-0547">Nucleotide-binding</keyword>
<accession>A0A6M4JCW3</accession>
<dbReference type="KEGG" id="mmio:HLA92_00390"/>
<dbReference type="Pfam" id="PF04851">
    <property type="entry name" value="ResIII"/>
    <property type="match status" value="1"/>
</dbReference>